<organism evidence="3 4">
    <name type="scientific">Gordonia hongkongensis</name>
    <dbReference type="NCBI Taxonomy" id="1701090"/>
    <lineage>
        <taxon>Bacteria</taxon>
        <taxon>Bacillati</taxon>
        <taxon>Actinomycetota</taxon>
        <taxon>Actinomycetes</taxon>
        <taxon>Mycobacteriales</taxon>
        <taxon>Gordoniaceae</taxon>
        <taxon>Gordonia</taxon>
    </lineage>
</organism>
<feature type="compositionally biased region" description="Basic and acidic residues" evidence="1">
    <location>
        <begin position="220"/>
        <end position="231"/>
    </location>
</feature>
<evidence type="ECO:0000313" key="3">
    <source>
        <dbReference type="EMBL" id="MDF6103936.1"/>
    </source>
</evidence>
<evidence type="ECO:0000256" key="1">
    <source>
        <dbReference type="SAM" id="MobiDB-lite"/>
    </source>
</evidence>
<dbReference type="EMBL" id="JAKJLQ010000037">
    <property type="protein sequence ID" value="MDF6103936.1"/>
    <property type="molecule type" value="Genomic_DNA"/>
</dbReference>
<evidence type="ECO:0000259" key="2">
    <source>
        <dbReference type="Pfam" id="PF03457"/>
    </source>
</evidence>
<comment type="caution">
    <text evidence="3">The sequence shown here is derived from an EMBL/GenBank/DDBJ whole genome shotgun (WGS) entry which is preliminary data.</text>
</comment>
<dbReference type="RefSeq" id="WP_277244833.1">
    <property type="nucleotide sequence ID" value="NZ_CBDRNE010000029.1"/>
</dbReference>
<reference evidence="3" key="1">
    <citation type="journal article" date="2022" name="Data Brief">
        <title>Draft genome sequence data of Gordonia hongkongensis strain EUFUS-Z928 isolated from the octocoral Eunicea fusca.</title>
        <authorList>
            <person name="Sanchez-Suarez J."/>
            <person name="Diaz L."/>
            <person name="Melo-Bolivar J."/>
            <person name="Villamil L."/>
        </authorList>
    </citation>
    <scope>NUCLEOTIDE SEQUENCE</scope>
    <source>
        <strain evidence="3">EUFUS-Z928</strain>
    </source>
</reference>
<dbReference type="PANTHER" id="PTHR33418">
    <property type="entry name" value="HELICASE-ASSOCIATED"/>
    <property type="match status" value="1"/>
</dbReference>
<keyword evidence="4" id="KW-1185">Reference proteome</keyword>
<protein>
    <submittedName>
        <fullName evidence="3">Helicase associated domain-containing protein</fullName>
    </submittedName>
</protein>
<sequence length="231" mass="26685">MTSRFDEGIAHLHRYVAVHGTSSPRQRDVIDGFPIGRWVNTRRTDYRRGVLPAERIAQLESEFPDWQWKTNARTTFAAGLTHLRRYVALHGTSNARRHDVIDGFPIGTWVATRRAEYRAGQMPPGHVRQIEAEFPDWQWTLRARPPFHVGLDHLHRYAAAHGTSSPPRDATIAGFPIGAWVAKRRTEYRRHRLSPDRITQIEAEFPDWQWNRRSSRRPPVPHDHGAESSAT</sequence>
<dbReference type="Gene3D" id="6.10.140.530">
    <property type="match status" value="2"/>
</dbReference>
<dbReference type="InterPro" id="IPR005114">
    <property type="entry name" value="Helicase_assoc"/>
</dbReference>
<feature type="domain" description="Helicase-associated" evidence="2">
    <location>
        <begin position="3"/>
        <end position="61"/>
    </location>
</feature>
<dbReference type="PANTHER" id="PTHR33418:SF1">
    <property type="entry name" value="HELICASE-ASSOCIATED DOMAIN-CONTAINING PROTEIN"/>
    <property type="match status" value="1"/>
</dbReference>
<feature type="region of interest" description="Disordered" evidence="1">
    <location>
        <begin position="209"/>
        <end position="231"/>
    </location>
</feature>
<evidence type="ECO:0000313" key="4">
    <source>
        <dbReference type="Proteomes" id="UP001152308"/>
    </source>
</evidence>
<name>A0ABT6C0R8_9ACTN</name>
<accession>A0ABT6C0R8</accession>
<feature type="domain" description="Helicase-associated" evidence="2">
    <location>
        <begin position="73"/>
        <end position="132"/>
    </location>
</feature>
<dbReference type="Pfam" id="PF03457">
    <property type="entry name" value="HA"/>
    <property type="match status" value="3"/>
</dbReference>
<gene>
    <name evidence="3" type="ORF">L2299_23160</name>
</gene>
<proteinExistence type="predicted"/>
<feature type="domain" description="Helicase-associated" evidence="2">
    <location>
        <begin position="147"/>
        <end position="203"/>
    </location>
</feature>
<dbReference type="Proteomes" id="UP001152308">
    <property type="component" value="Unassembled WGS sequence"/>
</dbReference>
<reference evidence="3" key="2">
    <citation type="submission" date="2022-01" db="EMBL/GenBank/DDBJ databases">
        <authorList>
            <person name="Sanchez-Suarez J."/>
            <person name="Villamil L."/>
            <person name="Diaz L.E."/>
        </authorList>
    </citation>
    <scope>NUCLEOTIDE SEQUENCE</scope>
    <source>
        <strain evidence="3">EUFUS-Z928</strain>
    </source>
</reference>